<evidence type="ECO:0000313" key="2">
    <source>
        <dbReference type="Proteomes" id="UP000186817"/>
    </source>
</evidence>
<feature type="non-terminal residue" evidence="1">
    <location>
        <position position="40"/>
    </location>
</feature>
<reference evidence="1 2" key="1">
    <citation type="submission" date="2016-02" db="EMBL/GenBank/DDBJ databases">
        <title>Genome analysis of coral dinoflagellate symbionts highlights evolutionary adaptations to a symbiotic lifestyle.</title>
        <authorList>
            <person name="Aranda M."/>
            <person name="Li Y."/>
            <person name="Liew Y.J."/>
            <person name="Baumgarten S."/>
            <person name="Simakov O."/>
            <person name="Wilson M."/>
            <person name="Piel J."/>
            <person name="Ashoor H."/>
            <person name="Bougouffa S."/>
            <person name="Bajic V.B."/>
            <person name="Ryu T."/>
            <person name="Ravasi T."/>
            <person name="Bayer T."/>
            <person name="Micklem G."/>
            <person name="Kim H."/>
            <person name="Bhak J."/>
            <person name="Lajeunesse T.C."/>
            <person name="Voolstra C.R."/>
        </authorList>
    </citation>
    <scope>NUCLEOTIDE SEQUENCE [LARGE SCALE GENOMIC DNA]</scope>
    <source>
        <strain evidence="1 2">CCMP2467</strain>
    </source>
</reference>
<comment type="caution">
    <text evidence="1">The sequence shown here is derived from an EMBL/GenBank/DDBJ whole genome shotgun (WGS) entry which is preliminary data.</text>
</comment>
<name>A0A1Q9BRG5_SYMMI</name>
<organism evidence="1 2">
    <name type="scientific">Symbiodinium microadriaticum</name>
    <name type="common">Dinoflagellate</name>
    <name type="synonym">Zooxanthella microadriatica</name>
    <dbReference type="NCBI Taxonomy" id="2951"/>
    <lineage>
        <taxon>Eukaryota</taxon>
        <taxon>Sar</taxon>
        <taxon>Alveolata</taxon>
        <taxon>Dinophyceae</taxon>
        <taxon>Suessiales</taxon>
        <taxon>Symbiodiniaceae</taxon>
        <taxon>Symbiodinium</taxon>
    </lineage>
</organism>
<sequence>AITALAGNECRIVEPEEACAAIDQSSYSWGLGSAVAPSQL</sequence>
<dbReference type="EMBL" id="LSRX01005817">
    <property type="protein sequence ID" value="OLP73298.1"/>
    <property type="molecule type" value="Genomic_DNA"/>
</dbReference>
<accession>A0A1Q9BRG5</accession>
<gene>
    <name evidence="1" type="ORF">AK812_SmicGene47507</name>
</gene>
<protein>
    <submittedName>
        <fullName evidence="1">Uncharacterized protein</fullName>
    </submittedName>
</protein>
<evidence type="ECO:0000313" key="1">
    <source>
        <dbReference type="EMBL" id="OLP73298.1"/>
    </source>
</evidence>
<proteinExistence type="predicted"/>
<keyword evidence="2" id="KW-1185">Reference proteome</keyword>
<dbReference type="AlphaFoldDB" id="A0A1Q9BRG5"/>
<dbReference type="Proteomes" id="UP000186817">
    <property type="component" value="Unassembled WGS sequence"/>
</dbReference>
<feature type="non-terminal residue" evidence="1">
    <location>
        <position position="1"/>
    </location>
</feature>